<organism evidence="2 3">
    <name type="scientific">Nocardia wallacei</name>
    <dbReference type="NCBI Taxonomy" id="480035"/>
    <lineage>
        <taxon>Bacteria</taxon>
        <taxon>Bacillati</taxon>
        <taxon>Actinomycetota</taxon>
        <taxon>Actinomycetes</taxon>
        <taxon>Mycobacteriales</taxon>
        <taxon>Nocardiaceae</taxon>
        <taxon>Nocardia</taxon>
    </lineage>
</organism>
<dbReference type="InterPro" id="IPR016181">
    <property type="entry name" value="Acyl_CoA_acyltransferase"/>
</dbReference>
<name>A0A7G1KZG7_9NOCA</name>
<evidence type="ECO:0000313" key="2">
    <source>
        <dbReference type="EMBL" id="BCK59419.1"/>
    </source>
</evidence>
<accession>A0A7G1KZG7</accession>
<evidence type="ECO:0000313" key="3">
    <source>
        <dbReference type="Proteomes" id="UP000516173"/>
    </source>
</evidence>
<dbReference type="RefSeq" id="WP_187689699.1">
    <property type="nucleotide sequence ID" value="NZ_AP023397.1"/>
</dbReference>
<dbReference type="PANTHER" id="PTHR39173:SF1">
    <property type="entry name" value="ACETYLTRANSFERASE"/>
    <property type="match status" value="1"/>
</dbReference>
<dbReference type="KEGG" id="nwl:NWFMUON74_71910"/>
<geneLocation type="plasmid" evidence="2 3">
    <name>pFMUON74</name>
</geneLocation>
<dbReference type="CDD" id="cd04301">
    <property type="entry name" value="NAT_SF"/>
    <property type="match status" value="1"/>
</dbReference>
<proteinExistence type="predicted"/>
<feature type="domain" description="N-acetyltransferase" evidence="1">
    <location>
        <begin position="7"/>
        <end position="167"/>
    </location>
</feature>
<dbReference type="EMBL" id="AP023397">
    <property type="protein sequence ID" value="BCK59419.1"/>
    <property type="molecule type" value="Genomic_DNA"/>
</dbReference>
<sequence length="167" mass="17815">MIKADCLTVRPLEPGDEEAFLALRSALTQEGTVFAKDYQPGISWPEYLDIQDNARAGIGLPPSAVPYSFLVADIGGVLVGSSDIRHHLTEKLARWGGHIGYVVAPRYRRLGYGTAILRQTLCIAADLGIRPALLTCRSDNAGSLGVIQACGGIVSTETADGICSCWL</sequence>
<gene>
    <name evidence="2" type="ORF">NWFMUON74_71910</name>
</gene>
<dbReference type="PANTHER" id="PTHR39173">
    <property type="entry name" value="ACETYLTRANSFERASE"/>
    <property type="match status" value="1"/>
</dbReference>
<evidence type="ECO:0000259" key="1">
    <source>
        <dbReference type="PROSITE" id="PS51186"/>
    </source>
</evidence>
<dbReference type="Pfam" id="PF00583">
    <property type="entry name" value="Acetyltransf_1"/>
    <property type="match status" value="1"/>
</dbReference>
<protein>
    <recommendedName>
        <fullName evidence="1">N-acetyltransferase domain-containing protein</fullName>
    </recommendedName>
</protein>
<dbReference type="AlphaFoldDB" id="A0A7G1KZG7"/>
<dbReference type="SUPFAM" id="SSF55729">
    <property type="entry name" value="Acyl-CoA N-acyltransferases (Nat)"/>
    <property type="match status" value="1"/>
</dbReference>
<dbReference type="InterPro" id="IPR000182">
    <property type="entry name" value="GNAT_dom"/>
</dbReference>
<reference evidence="2 3" key="1">
    <citation type="submission" date="2020-08" db="EMBL/GenBank/DDBJ databases">
        <title>Genome Sequencing of Nocardia wallacei strain FMUON74 and assembly.</title>
        <authorList>
            <person name="Toyokawa M."/>
            <person name="Uesaka K."/>
        </authorList>
    </citation>
    <scope>NUCLEOTIDE SEQUENCE [LARGE SCALE GENOMIC DNA]</scope>
    <source>
        <strain evidence="2 3">FMUON74</strain>
        <plasmid evidence="2 3">pFMUON74</plasmid>
    </source>
</reference>
<keyword evidence="3" id="KW-1185">Reference proteome</keyword>
<dbReference type="Gene3D" id="3.40.630.30">
    <property type="match status" value="1"/>
</dbReference>
<dbReference type="Proteomes" id="UP000516173">
    <property type="component" value="Plasmid pFMUON74"/>
</dbReference>
<dbReference type="PROSITE" id="PS51186">
    <property type="entry name" value="GNAT"/>
    <property type="match status" value="1"/>
</dbReference>
<dbReference type="GO" id="GO:0016747">
    <property type="term" value="F:acyltransferase activity, transferring groups other than amino-acyl groups"/>
    <property type="evidence" value="ECO:0007669"/>
    <property type="project" value="InterPro"/>
</dbReference>
<dbReference type="GeneID" id="80351557"/>
<keyword evidence="2" id="KW-0614">Plasmid</keyword>